<evidence type="ECO:0000256" key="1">
    <source>
        <dbReference type="SAM" id="MobiDB-lite"/>
    </source>
</evidence>
<comment type="caution">
    <text evidence="2">The sequence shown here is derived from an EMBL/GenBank/DDBJ whole genome shotgun (WGS) entry which is preliminary data.</text>
</comment>
<name>A0A1X2A8Z9_9MYCO</name>
<protein>
    <submittedName>
        <fullName evidence="2">ATPase</fullName>
    </submittedName>
</protein>
<dbReference type="EMBL" id="LQPN01000051">
    <property type="protein sequence ID" value="ORW45223.1"/>
    <property type="molecule type" value="Genomic_DNA"/>
</dbReference>
<feature type="compositionally biased region" description="Polar residues" evidence="1">
    <location>
        <begin position="7"/>
        <end position="19"/>
    </location>
</feature>
<gene>
    <name evidence="2" type="ORF">AWB90_15985</name>
</gene>
<evidence type="ECO:0000313" key="2">
    <source>
        <dbReference type="EMBL" id="ORW45223.1"/>
    </source>
</evidence>
<dbReference type="OrthoDB" id="4762170at2"/>
<feature type="region of interest" description="Disordered" evidence="1">
    <location>
        <begin position="1"/>
        <end position="50"/>
    </location>
</feature>
<accession>A0A1X2A8Z9</accession>
<sequence length="108" mass="12061">MFRAQAPATTSAGDTTPTERLTGFRQARRQQKVSQSAGGRAARDRRTRRTVDLPLATHRALDVWQREAADRIGVARVTGQEVLAALIDQLLIDRKLSIEITRALQARR</sequence>
<organism evidence="2 3">
    <name type="scientific">Mycobacterium paraense</name>
    <dbReference type="NCBI Taxonomy" id="767916"/>
    <lineage>
        <taxon>Bacteria</taxon>
        <taxon>Bacillati</taxon>
        <taxon>Actinomycetota</taxon>
        <taxon>Actinomycetes</taxon>
        <taxon>Mycobacteriales</taxon>
        <taxon>Mycobacteriaceae</taxon>
        <taxon>Mycobacterium</taxon>
        <taxon>Mycobacterium simiae complex</taxon>
    </lineage>
</organism>
<dbReference type="Proteomes" id="UP000193285">
    <property type="component" value="Unassembled WGS sequence"/>
</dbReference>
<reference evidence="2 3" key="1">
    <citation type="journal article" date="2015" name="Emerg. Microbes Infect.">
        <title>Characterization of 17 strains belonging to the Mycobacterium simiae complex and description of Mycobacterium paraense sp. nov.</title>
        <authorList>
            <person name="Fusco da Costa A.R."/>
            <person name="Fedrizzi T."/>
            <person name="Lopes M.L."/>
            <person name="Pecorari M."/>
            <person name="Oliveira da Costa W.L."/>
            <person name="Giacobazzi E."/>
            <person name="da Costa Bahia J.R."/>
            <person name="De Sanctis V."/>
            <person name="Batista Lima K.V."/>
            <person name="Bertorelli R."/>
            <person name="Grottola A."/>
            <person name="Fabio A."/>
            <person name="Mariottini A."/>
            <person name="Ferretti P."/>
            <person name="Di Leva F."/>
            <person name="Fregni Serpini G."/>
            <person name="Tagliazucchi S."/>
            <person name="Rumpianesi F."/>
            <person name="Jousson O."/>
            <person name="Segata N."/>
            <person name="Tortoli E."/>
        </authorList>
    </citation>
    <scope>NUCLEOTIDE SEQUENCE [LARGE SCALE GENOMIC DNA]</scope>
    <source>
        <strain evidence="2 3">IEC33</strain>
    </source>
</reference>
<evidence type="ECO:0000313" key="3">
    <source>
        <dbReference type="Proteomes" id="UP000193285"/>
    </source>
</evidence>
<dbReference type="AlphaFoldDB" id="A0A1X2A8Z9"/>
<proteinExistence type="predicted"/>